<evidence type="ECO:0000256" key="5">
    <source>
        <dbReference type="ARBA" id="ARBA00022777"/>
    </source>
</evidence>
<keyword evidence="11" id="KW-0812">Transmembrane</keyword>
<dbReference type="Proteomes" id="UP000319004">
    <property type="component" value="Chromosome"/>
</dbReference>
<reference evidence="13 14" key="1">
    <citation type="submission" date="2019-03" db="EMBL/GenBank/DDBJ databases">
        <title>Deep-cultivation of Planctomycetes and their phenomic and genomic characterization uncovers novel biology.</title>
        <authorList>
            <person name="Wiegand S."/>
            <person name="Jogler M."/>
            <person name="Boedeker C."/>
            <person name="Pinto D."/>
            <person name="Vollmers J."/>
            <person name="Rivas-Marin E."/>
            <person name="Kohn T."/>
            <person name="Peeters S.H."/>
            <person name="Heuer A."/>
            <person name="Rast P."/>
            <person name="Oberbeckmann S."/>
            <person name="Bunk B."/>
            <person name="Jeske O."/>
            <person name="Meyerdierks A."/>
            <person name="Storesund J.E."/>
            <person name="Kallscheuer N."/>
            <person name="Luecker S."/>
            <person name="Lage O.M."/>
            <person name="Pohl T."/>
            <person name="Merkel B.J."/>
            <person name="Hornburger P."/>
            <person name="Mueller R.-W."/>
            <person name="Bruemmer F."/>
            <person name="Labrenz M."/>
            <person name="Spormann A.M."/>
            <person name="Op den Camp H."/>
            <person name="Overmann J."/>
            <person name="Amann R."/>
            <person name="Jetten M.S.M."/>
            <person name="Mascher T."/>
            <person name="Medema M.H."/>
            <person name="Devos D.P."/>
            <person name="Kaster A.-K."/>
            <person name="Ovreas L."/>
            <person name="Rohde M."/>
            <person name="Galperin M.Y."/>
            <person name="Jogler C."/>
        </authorList>
    </citation>
    <scope>NUCLEOTIDE SEQUENCE [LARGE SCALE GENOMIC DNA]</scope>
    <source>
        <strain evidence="13 14">Enr13</strain>
    </source>
</reference>
<evidence type="ECO:0000256" key="3">
    <source>
        <dbReference type="ARBA" id="ARBA00022679"/>
    </source>
</evidence>
<sequence length="855" mass="94721">MLDQASPHSAIQDANGSADLLPEHHGESILAVFWRFKPLILVLVIIGTGVGYWRYHEKPTTYRATSQLMFKSDTPISLDSNTGIVRGGIPSGKLMQSLITSDAIVGRVASNPEVKSIPSLESSTEKQIAAMVRSGIHFQTLTDQSDSRDRMIAALNFDGRDPQLCVATVNAVSQAISQHFERERQSTINEVGELVRNAMDKLIREQKDLESEYLTFRDNADLEWNVEGQAINPYRERQFQLQSYRTELEHKKRELNSDLRLAINTRKLHRDPVLVAQIIGHLGSVVDEFEPLRQIVGPGNTAPDDLTLKKLEVERALIPLQIKRDQLELAYGASHPEVKSIAMQIESSQNKLNELNQQMSERIAELRAQSQRVDYDKAAREARDERARMAVDAYIRGLEAQLTVLAQDMSDIDLQIEKQKDEADKLKIVEERDASFNRQIETMRGLETQLEQQLAALNLADVKGGILVEPLLDTGQAYETGPDLKKDLVLFGMLGLGLSGLLAMIFESTAKMFRSAEEIQRELRLPVLTHIPLDEGRIQQGKGLVDSEIAKLDPKLSVVHRPYSPAAEAVRGVRTAMLFDRRQYNSKVFQITSPLPGDGKSTLAANVGCSVAQSGKRTLLIDLDLRSPRLSLRFNLEAKTGLTNVLNGELGPAEAVHQSPIENLDILPCGPLPANPAEALTLAELAEVFQWARDNYDFVIVDTPPLLMVSDPAVVTTYVDAAMLVMRIRRRCKPNAKEAISMLRAAGARVMGVVVNEIDDVSGGASYKSSASGSYQSIGYGYGDKYRRRYQQEAKTQDTYVVKGRHASDPGAMPGAPTGPVGEPGAYEREITDSEITDSFAPTVVPERRRTNVRS</sequence>
<keyword evidence="9" id="KW-0175">Coiled coil</keyword>
<keyword evidence="4" id="KW-0547">Nucleotide-binding</keyword>
<feature type="transmembrane region" description="Helical" evidence="11">
    <location>
        <begin position="32"/>
        <end position="53"/>
    </location>
</feature>
<dbReference type="GO" id="GO:0004715">
    <property type="term" value="F:non-membrane spanning protein tyrosine kinase activity"/>
    <property type="evidence" value="ECO:0007669"/>
    <property type="project" value="UniProtKB-EC"/>
</dbReference>
<dbReference type="InterPro" id="IPR027417">
    <property type="entry name" value="P-loop_NTPase"/>
</dbReference>
<dbReference type="GO" id="GO:0005886">
    <property type="term" value="C:plasma membrane"/>
    <property type="evidence" value="ECO:0007669"/>
    <property type="project" value="TreeGrafter"/>
</dbReference>
<keyword evidence="11" id="KW-0472">Membrane</keyword>
<feature type="coiled-coil region" evidence="9">
    <location>
        <begin position="338"/>
        <end position="372"/>
    </location>
</feature>
<dbReference type="CDD" id="cd05387">
    <property type="entry name" value="BY-kinase"/>
    <property type="match status" value="1"/>
</dbReference>
<dbReference type="Gene3D" id="3.40.50.300">
    <property type="entry name" value="P-loop containing nucleotide triphosphate hydrolases"/>
    <property type="match status" value="1"/>
</dbReference>
<keyword evidence="3 13" id="KW-0808">Transferase</keyword>
<keyword evidence="11" id="KW-1133">Transmembrane helix</keyword>
<evidence type="ECO:0000259" key="12">
    <source>
        <dbReference type="Pfam" id="PF13614"/>
    </source>
</evidence>
<dbReference type="OrthoDB" id="9794577at2"/>
<evidence type="ECO:0000256" key="1">
    <source>
        <dbReference type="ARBA" id="ARBA00007316"/>
    </source>
</evidence>
<keyword evidence="5 13" id="KW-0418">Kinase</keyword>
<dbReference type="PANTHER" id="PTHR32309">
    <property type="entry name" value="TYROSINE-PROTEIN KINASE"/>
    <property type="match status" value="1"/>
</dbReference>
<feature type="compositionally biased region" description="Basic and acidic residues" evidence="10">
    <location>
        <begin position="846"/>
        <end position="855"/>
    </location>
</feature>
<evidence type="ECO:0000313" key="14">
    <source>
        <dbReference type="Proteomes" id="UP000319004"/>
    </source>
</evidence>
<evidence type="ECO:0000256" key="6">
    <source>
        <dbReference type="ARBA" id="ARBA00022840"/>
    </source>
</evidence>
<keyword evidence="14" id="KW-1185">Reference proteome</keyword>
<evidence type="ECO:0000256" key="9">
    <source>
        <dbReference type="SAM" id="Coils"/>
    </source>
</evidence>
<dbReference type="EC" id="2.7.10.2" evidence="2"/>
<organism evidence="13 14">
    <name type="scientific">Stieleria neptunia</name>
    <dbReference type="NCBI Taxonomy" id="2527979"/>
    <lineage>
        <taxon>Bacteria</taxon>
        <taxon>Pseudomonadati</taxon>
        <taxon>Planctomycetota</taxon>
        <taxon>Planctomycetia</taxon>
        <taxon>Pirellulales</taxon>
        <taxon>Pirellulaceae</taxon>
        <taxon>Stieleria</taxon>
    </lineage>
</organism>
<dbReference type="InterPro" id="IPR025669">
    <property type="entry name" value="AAA_dom"/>
</dbReference>
<keyword evidence="6" id="KW-0067">ATP-binding</keyword>
<keyword evidence="7" id="KW-0829">Tyrosine-protein kinase</keyword>
<name>A0A518HQN9_9BACT</name>
<dbReference type="InterPro" id="IPR005702">
    <property type="entry name" value="Wzc-like_C"/>
</dbReference>
<dbReference type="AlphaFoldDB" id="A0A518HQN9"/>
<dbReference type="NCBIfam" id="TIGR01007">
    <property type="entry name" value="eps_fam"/>
    <property type="match status" value="1"/>
</dbReference>
<dbReference type="PANTHER" id="PTHR32309:SF13">
    <property type="entry name" value="FERRIC ENTEROBACTIN TRANSPORT PROTEIN FEPE"/>
    <property type="match status" value="1"/>
</dbReference>
<feature type="domain" description="AAA" evidence="12">
    <location>
        <begin position="597"/>
        <end position="709"/>
    </location>
</feature>
<dbReference type="InterPro" id="IPR050445">
    <property type="entry name" value="Bact_polysacc_biosynth/exp"/>
</dbReference>
<feature type="region of interest" description="Disordered" evidence="10">
    <location>
        <begin position="805"/>
        <end position="855"/>
    </location>
</feature>
<accession>A0A518HQN9</accession>
<evidence type="ECO:0000256" key="7">
    <source>
        <dbReference type="ARBA" id="ARBA00023137"/>
    </source>
</evidence>
<comment type="catalytic activity">
    <reaction evidence="8">
        <text>L-tyrosyl-[protein] + ATP = O-phospho-L-tyrosyl-[protein] + ADP + H(+)</text>
        <dbReference type="Rhea" id="RHEA:10596"/>
        <dbReference type="Rhea" id="RHEA-COMP:10136"/>
        <dbReference type="Rhea" id="RHEA-COMP:20101"/>
        <dbReference type="ChEBI" id="CHEBI:15378"/>
        <dbReference type="ChEBI" id="CHEBI:30616"/>
        <dbReference type="ChEBI" id="CHEBI:46858"/>
        <dbReference type="ChEBI" id="CHEBI:61978"/>
        <dbReference type="ChEBI" id="CHEBI:456216"/>
        <dbReference type="EC" id="2.7.10.2"/>
    </reaction>
</comment>
<dbReference type="SUPFAM" id="SSF52540">
    <property type="entry name" value="P-loop containing nucleoside triphosphate hydrolases"/>
    <property type="match status" value="1"/>
</dbReference>
<evidence type="ECO:0000313" key="13">
    <source>
        <dbReference type="EMBL" id="QDV43162.1"/>
    </source>
</evidence>
<comment type="similarity">
    <text evidence="1">Belongs to the CpsD/CapB family.</text>
</comment>
<dbReference type="KEGG" id="snep:Enr13x_30160"/>
<dbReference type="EMBL" id="CP037423">
    <property type="protein sequence ID" value="QDV43162.1"/>
    <property type="molecule type" value="Genomic_DNA"/>
</dbReference>
<protein>
    <recommendedName>
        <fullName evidence="2">non-specific protein-tyrosine kinase</fullName>
        <ecNumber evidence="2">2.7.10.2</ecNumber>
    </recommendedName>
</protein>
<evidence type="ECO:0000256" key="8">
    <source>
        <dbReference type="ARBA" id="ARBA00051245"/>
    </source>
</evidence>
<proteinExistence type="inferred from homology"/>
<evidence type="ECO:0000256" key="11">
    <source>
        <dbReference type="SAM" id="Phobius"/>
    </source>
</evidence>
<evidence type="ECO:0000256" key="2">
    <source>
        <dbReference type="ARBA" id="ARBA00011903"/>
    </source>
</evidence>
<feature type="transmembrane region" description="Helical" evidence="11">
    <location>
        <begin position="488"/>
        <end position="506"/>
    </location>
</feature>
<evidence type="ECO:0000256" key="4">
    <source>
        <dbReference type="ARBA" id="ARBA00022741"/>
    </source>
</evidence>
<gene>
    <name evidence="13" type="ORF">Enr13x_30160</name>
</gene>
<dbReference type="Pfam" id="PF13614">
    <property type="entry name" value="AAA_31"/>
    <property type="match status" value="1"/>
</dbReference>
<dbReference type="GO" id="GO:0005524">
    <property type="term" value="F:ATP binding"/>
    <property type="evidence" value="ECO:0007669"/>
    <property type="project" value="UniProtKB-KW"/>
</dbReference>
<evidence type="ECO:0000256" key="10">
    <source>
        <dbReference type="SAM" id="MobiDB-lite"/>
    </source>
</evidence>